<evidence type="ECO:0000313" key="7">
    <source>
        <dbReference type="Proteomes" id="UP000319210"/>
    </source>
</evidence>
<dbReference type="GO" id="GO:0006355">
    <property type="term" value="P:regulation of DNA-templated transcription"/>
    <property type="evidence" value="ECO:0007669"/>
    <property type="project" value="InterPro"/>
</dbReference>
<evidence type="ECO:0000256" key="2">
    <source>
        <dbReference type="ARBA" id="ARBA00023015"/>
    </source>
</evidence>
<dbReference type="InterPro" id="IPR036390">
    <property type="entry name" value="WH_DNA-bd_sf"/>
</dbReference>
<dbReference type="InterPro" id="IPR012318">
    <property type="entry name" value="HTH_CRP"/>
</dbReference>
<proteinExistence type="inferred from homology"/>
<dbReference type="Proteomes" id="UP000319210">
    <property type="component" value="Unassembled WGS sequence"/>
</dbReference>
<dbReference type="Pfam" id="PF13545">
    <property type="entry name" value="HTH_Crp_2"/>
    <property type="match status" value="1"/>
</dbReference>
<dbReference type="GO" id="GO:0003677">
    <property type="term" value="F:DNA binding"/>
    <property type="evidence" value="ECO:0007669"/>
    <property type="project" value="UniProtKB-KW"/>
</dbReference>
<dbReference type="PANTHER" id="PTHR34294">
    <property type="entry name" value="TRANSCRIPTIONAL REGULATOR-RELATED"/>
    <property type="match status" value="1"/>
</dbReference>
<sequence length="321" mass="33439">MEARELQGRVARLHYEHHMTHHEIGALLGLSRVKVTRLLAEARRSGIVEIHVHSPLTPFAELEAALTGEFGLDQSWIAPGFADPARTREAVGRAGAECLAALVPSARTVAIGLSATIAAVVPHVRPEPVPGLGLVPLAGSWGGLSRGTSPHELVLNLGTAFQAETYHLPAPVLAADPETGRALRADPAVRETLRRAAGADLLVAGIGGTGRDAGLLVGRLGAHERRRLDEAGAVGDVSGRFFTAAGEPVTGPADERVVGLTLRELAAIPRRVAVACGPHKVTALRTALRTGLMNAVVTDATTAEALLAHEDAPTAQKATAR</sequence>
<reference evidence="6 7" key="1">
    <citation type="submission" date="2019-06" db="EMBL/GenBank/DDBJ databases">
        <title>Whole genome shotgun sequence of Streptomyces cacaoi subsp. cacaoi NBRC 12748.</title>
        <authorList>
            <person name="Hosoyama A."/>
            <person name="Uohara A."/>
            <person name="Ohji S."/>
            <person name="Ichikawa N."/>
        </authorList>
    </citation>
    <scope>NUCLEOTIDE SEQUENCE [LARGE SCALE GENOMIC DNA]</scope>
    <source>
        <strain evidence="6 7">NBRC 12748</strain>
    </source>
</reference>
<dbReference type="Gene3D" id="1.10.10.10">
    <property type="entry name" value="Winged helix-like DNA-binding domain superfamily/Winged helix DNA-binding domain"/>
    <property type="match status" value="1"/>
</dbReference>
<evidence type="ECO:0000259" key="5">
    <source>
        <dbReference type="PROSITE" id="PS51063"/>
    </source>
</evidence>
<dbReference type="SUPFAM" id="SSF100950">
    <property type="entry name" value="NagB/RpiA/CoA transferase-like"/>
    <property type="match status" value="1"/>
</dbReference>
<evidence type="ECO:0000256" key="1">
    <source>
        <dbReference type="ARBA" id="ARBA00010466"/>
    </source>
</evidence>
<organism evidence="6 7">
    <name type="scientific">Streptomyces cacaoi</name>
    <dbReference type="NCBI Taxonomy" id="1898"/>
    <lineage>
        <taxon>Bacteria</taxon>
        <taxon>Bacillati</taxon>
        <taxon>Actinomycetota</taxon>
        <taxon>Actinomycetes</taxon>
        <taxon>Kitasatosporales</taxon>
        <taxon>Streptomycetaceae</taxon>
        <taxon>Streptomyces</taxon>
    </lineage>
</organism>
<gene>
    <name evidence="6" type="ORF">SCA03_31460</name>
</gene>
<dbReference type="GO" id="GO:0030246">
    <property type="term" value="F:carbohydrate binding"/>
    <property type="evidence" value="ECO:0007669"/>
    <property type="project" value="InterPro"/>
</dbReference>
<dbReference type="InterPro" id="IPR036388">
    <property type="entry name" value="WH-like_DNA-bd_sf"/>
</dbReference>
<protein>
    <submittedName>
        <fullName evidence="6">LacI family transcriptional regulator</fullName>
    </submittedName>
</protein>
<keyword evidence="7" id="KW-1185">Reference proteome</keyword>
<comment type="similarity">
    <text evidence="1">Belongs to the SorC transcriptional regulatory family.</text>
</comment>
<dbReference type="InterPro" id="IPR051054">
    <property type="entry name" value="SorC_transcr_regulators"/>
</dbReference>
<dbReference type="SUPFAM" id="SSF46785">
    <property type="entry name" value="Winged helix' DNA-binding domain"/>
    <property type="match status" value="1"/>
</dbReference>
<dbReference type="Pfam" id="PF04198">
    <property type="entry name" value="Sugar-bind"/>
    <property type="match status" value="1"/>
</dbReference>
<name>A0A4Y3QYU6_STRCI</name>
<dbReference type="AlphaFoldDB" id="A0A4Y3QYU6"/>
<dbReference type="PROSITE" id="PS51063">
    <property type="entry name" value="HTH_CRP_2"/>
    <property type="match status" value="1"/>
</dbReference>
<keyword evidence="2" id="KW-0805">Transcription regulation</keyword>
<accession>A0A4Y3QYU6</accession>
<dbReference type="InterPro" id="IPR007324">
    <property type="entry name" value="Sugar-bd_dom_put"/>
</dbReference>
<dbReference type="PANTHER" id="PTHR34294:SF1">
    <property type="entry name" value="TRANSCRIPTIONAL REGULATOR LSRR"/>
    <property type="match status" value="1"/>
</dbReference>
<dbReference type="EMBL" id="BJMM01000013">
    <property type="protein sequence ID" value="GEB50595.1"/>
    <property type="molecule type" value="Genomic_DNA"/>
</dbReference>
<dbReference type="InterPro" id="IPR037171">
    <property type="entry name" value="NagB/RpiA_transferase-like"/>
</dbReference>
<evidence type="ECO:0000313" key="6">
    <source>
        <dbReference type="EMBL" id="GEB50595.1"/>
    </source>
</evidence>
<evidence type="ECO:0000256" key="3">
    <source>
        <dbReference type="ARBA" id="ARBA00023125"/>
    </source>
</evidence>
<keyword evidence="4" id="KW-0804">Transcription</keyword>
<feature type="domain" description="HTH crp-type" evidence="5">
    <location>
        <begin position="1"/>
        <end position="56"/>
    </location>
</feature>
<dbReference type="Gene3D" id="3.40.50.1360">
    <property type="match status" value="1"/>
</dbReference>
<evidence type="ECO:0000256" key="4">
    <source>
        <dbReference type="ARBA" id="ARBA00023163"/>
    </source>
</evidence>
<keyword evidence="3" id="KW-0238">DNA-binding</keyword>
<comment type="caution">
    <text evidence="6">The sequence shown here is derived from an EMBL/GenBank/DDBJ whole genome shotgun (WGS) entry which is preliminary data.</text>
</comment>